<comment type="similarity">
    <text evidence="2">Belongs to the SAS10 family.</text>
</comment>
<dbReference type="EMBL" id="HBIX01006781">
    <property type="protein sequence ID" value="CAE0712596.1"/>
    <property type="molecule type" value="Transcribed_RNA"/>
</dbReference>
<dbReference type="PANTHER" id="PTHR13237">
    <property type="entry name" value="SOMETHING ABOUT SILENCING PROTEIN 10-RELATED"/>
    <property type="match status" value="1"/>
</dbReference>
<proteinExistence type="inferred from homology"/>
<evidence type="ECO:0000256" key="2">
    <source>
        <dbReference type="ARBA" id="ARBA00010979"/>
    </source>
</evidence>
<keyword evidence="3" id="KW-0539">Nucleus</keyword>
<feature type="region of interest" description="Disordered" evidence="4">
    <location>
        <begin position="416"/>
        <end position="440"/>
    </location>
</feature>
<sequence length="440" mass="49532">MHRNCPKKESRKLLEKQYPELLPMVSYFSDVVKDLKDRTEIGTKVLMEGEGTAESVGATIKGQQYLLTKSMVQKSIALNSVMYILLRCASVGDEDATSNIQAHPVMDQLKKFTNLLEKLDEGVQKKAKDIDLQLDNLVKAAALMTDTGEGDDTSSGGDDESESAIEMNDELAEREIGEEEDYDEASEDSDEEREAIAQKKQKDYERTLNEARFGLRANEAKKSSKSSRKRRTHQMDDFGDLEESTNIANNLASTMNTIEQRSETASRKRRPAPMAEDLDDLDDHDDRVMQGIKMMEEEMGKLDGGDDDDNGMDMGMDMDDGNITDPDAGDNELYDKIAAKSKEKKSFKKSLYKVAPKFPRVDGEVAGERSLSRVILKNRGLVAHKAKINRNPRVKKREQYRKALIRRKGAVREVRDAQEGNQYGGEQTGIKSRISRSRKL</sequence>
<dbReference type="GO" id="GO:0000462">
    <property type="term" value="P:maturation of SSU-rRNA from tricistronic rRNA transcript (SSU-rRNA, 5.8S rRNA, LSU-rRNA)"/>
    <property type="evidence" value="ECO:0007669"/>
    <property type="project" value="TreeGrafter"/>
</dbReference>
<feature type="domain" description="Sas10 C-terminal" evidence="5">
    <location>
        <begin position="367"/>
        <end position="440"/>
    </location>
</feature>
<reference evidence="6" key="1">
    <citation type="submission" date="2021-01" db="EMBL/GenBank/DDBJ databases">
        <authorList>
            <person name="Corre E."/>
            <person name="Pelletier E."/>
            <person name="Niang G."/>
            <person name="Scheremetjew M."/>
            <person name="Finn R."/>
            <person name="Kale V."/>
            <person name="Holt S."/>
            <person name="Cochrane G."/>
            <person name="Meng A."/>
            <person name="Brown T."/>
            <person name="Cohen L."/>
        </authorList>
    </citation>
    <scope>NUCLEOTIDE SEQUENCE</scope>
    <source>
        <strain evidence="6">10249 10 AB</strain>
    </source>
</reference>
<comment type="subcellular location">
    <subcellularLocation>
        <location evidence="1">Nucleus</location>
    </subcellularLocation>
</comment>
<feature type="compositionally biased region" description="Acidic residues" evidence="4">
    <location>
        <begin position="171"/>
        <end position="193"/>
    </location>
</feature>
<evidence type="ECO:0000256" key="4">
    <source>
        <dbReference type="SAM" id="MobiDB-lite"/>
    </source>
</evidence>
<feature type="compositionally biased region" description="Basic and acidic residues" evidence="4">
    <location>
        <begin position="194"/>
        <end position="209"/>
    </location>
</feature>
<dbReference type="PANTHER" id="PTHR13237:SF8">
    <property type="entry name" value="SOMETHING ABOUT SILENCING PROTEIN 10"/>
    <property type="match status" value="1"/>
</dbReference>
<dbReference type="InterPro" id="IPR018972">
    <property type="entry name" value="Sas10_C_dom"/>
</dbReference>
<gene>
    <name evidence="6" type="ORF">PAUS00366_LOCUS5348</name>
</gene>
<feature type="region of interest" description="Disordered" evidence="4">
    <location>
        <begin position="171"/>
        <end position="283"/>
    </location>
</feature>
<dbReference type="AlphaFoldDB" id="A0A7S4AET8"/>
<dbReference type="Pfam" id="PF09368">
    <property type="entry name" value="Sas10"/>
    <property type="match status" value="1"/>
</dbReference>
<feature type="compositionally biased region" description="Basic residues" evidence="4">
    <location>
        <begin position="223"/>
        <end position="232"/>
    </location>
</feature>
<dbReference type="GO" id="GO:0032040">
    <property type="term" value="C:small-subunit processome"/>
    <property type="evidence" value="ECO:0007669"/>
    <property type="project" value="TreeGrafter"/>
</dbReference>
<accession>A0A7S4AET8</accession>
<evidence type="ECO:0000256" key="1">
    <source>
        <dbReference type="ARBA" id="ARBA00004123"/>
    </source>
</evidence>
<feature type="compositionally biased region" description="Polar residues" evidence="4">
    <location>
        <begin position="244"/>
        <end position="259"/>
    </location>
</feature>
<evidence type="ECO:0000256" key="3">
    <source>
        <dbReference type="ARBA" id="ARBA00023242"/>
    </source>
</evidence>
<protein>
    <recommendedName>
        <fullName evidence="5">Sas10 C-terminal domain-containing protein</fullName>
    </recommendedName>
</protein>
<evidence type="ECO:0000313" key="6">
    <source>
        <dbReference type="EMBL" id="CAE0712596.1"/>
    </source>
</evidence>
<organism evidence="6">
    <name type="scientific">Pseudo-nitzschia australis</name>
    <dbReference type="NCBI Taxonomy" id="44445"/>
    <lineage>
        <taxon>Eukaryota</taxon>
        <taxon>Sar</taxon>
        <taxon>Stramenopiles</taxon>
        <taxon>Ochrophyta</taxon>
        <taxon>Bacillariophyta</taxon>
        <taxon>Bacillariophyceae</taxon>
        <taxon>Bacillariophycidae</taxon>
        <taxon>Bacillariales</taxon>
        <taxon>Bacillariaceae</taxon>
        <taxon>Pseudo-nitzschia</taxon>
    </lineage>
</organism>
<name>A0A7S4AET8_9STRA</name>
<evidence type="ECO:0000259" key="5">
    <source>
        <dbReference type="Pfam" id="PF09368"/>
    </source>
</evidence>